<dbReference type="KEGG" id="sse:Ssed_3737"/>
<dbReference type="PANTHER" id="PTHR48100">
    <property type="entry name" value="BROAD-SPECIFICITY PHOSPHATASE YOR283W-RELATED"/>
    <property type="match status" value="1"/>
</dbReference>
<name>A8FZR8_SHESH</name>
<feature type="region of interest" description="Disordered" evidence="1">
    <location>
        <begin position="1"/>
        <end position="32"/>
    </location>
</feature>
<feature type="compositionally biased region" description="Basic and acidic residues" evidence="1">
    <location>
        <begin position="1"/>
        <end position="16"/>
    </location>
</feature>
<dbReference type="AlphaFoldDB" id="A8FZR8"/>
<dbReference type="HOGENOM" id="CLU_033323_8_2_6"/>
<dbReference type="PANTHER" id="PTHR48100:SF1">
    <property type="entry name" value="HISTIDINE PHOSPHATASE FAMILY PROTEIN-RELATED"/>
    <property type="match status" value="1"/>
</dbReference>
<dbReference type="Proteomes" id="UP000002015">
    <property type="component" value="Chromosome"/>
</dbReference>
<organism evidence="2 3">
    <name type="scientific">Shewanella sediminis (strain HAW-EB3)</name>
    <dbReference type="NCBI Taxonomy" id="425104"/>
    <lineage>
        <taxon>Bacteria</taxon>
        <taxon>Pseudomonadati</taxon>
        <taxon>Pseudomonadota</taxon>
        <taxon>Gammaproteobacteria</taxon>
        <taxon>Alteromonadales</taxon>
        <taxon>Shewanellaceae</taxon>
        <taxon>Shewanella</taxon>
    </lineage>
</organism>
<dbReference type="CDD" id="cd07067">
    <property type="entry name" value="HP_PGM_like"/>
    <property type="match status" value="1"/>
</dbReference>
<dbReference type="InterPro" id="IPR013078">
    <property type="entry name" value="His_Pase_superF_clade-1"/>
</dbReference>
<dbReference type="eggNOG" id="COG0406">
    <property type="taxonomic scope" value="Bacteria"/>
</dbReference>
<dbReference type="SMART" id="SM00855">
    <property type="entry name" value="PGAM"/>
    <property type="match status" value="1"/>
</dbReference>
<dbReference type="EMBL" id="CP000821">
    <property type="protein sequence ID" value="ABV38341.1"/>
    <property type="molecule type" value="Genomic_DNA"/>
</dbReference>
<dbReference type="Pfam" id="PF00300">
    <property type="entry name" value="His_Phos_1"/>
    <property type="match status" value="1"/>
</dbReference>
<dbReference type="STRING" id="425104.Ssed_3737"/>
<dbReference type="RefSeq" id="WP_012144071.1">
    <property type="nucleotide sequence ID" value="NC_009831.1"/>
</dbReference>
<evidence type="ECO:0000313" key="3">
    <source>
        <dbReference type="Proteomes" id="UP000002015"/>
    </source>
</evidence>
<accession>A8FZR8</accession>
<evidence type="ECO:0000313" key="2">
    <source>
        <dbReference type="EMBL" id="ABV38341.1"/>
    </source>
</evidence>
<proteinExistence type="predicted"/>
<keyword evidence="3" id="KW-1185">Reference proteome</keyword>
<dbReference type="InterPro" id="IPR050275">
    <property type="entry name" value="PGM_Phosphatase"/>
</dbReference>
<dbReference type="OrthoDB" id="9783269at2"/>
<dbReference type="Gene3D" id="3.40.50.1240">
    <property type="entry name" value="Phosphoglycerate mutase-like"/>
    <property type="match status" value="1"/>
</dbReference>
<evidence type="ECO:0000256" key="1">
    <source>
        <dbReference type="SAM" id="MobiDB-lite"/>
    </source>
</evidence>
<dbReference type="GO" id="GO:0016791">
    <property type="term" value="F:phosphatase activity"/>
    <property type="evidence" value="ECO:0007669"/>
    <property type="project" value="TreeGrafter"/>
</dbReference>
<dbReference type="InterPro" id="IPR029033">
    <property type="entry name" value="His_PPase_superfam"/>
</dbReference>
<gene>
    <name evidence="2" type="ordered locus">Ssed_3737</name>
</gene>
<sequence length="228" mass="25583">MSSSEAHHEHEATLEAEREELEQTTPNPGITTTFYLMRHGECEGGQILRGHTDVSLSENGRKQMFDAVEAADISFDHIISSPLRRCCEFALRLYLKREVPLKLEDGFKEMNFGDWDGETLESLYQNCAGPIEAYWKNPWASTPPDGETMLDFEARIDRAWESILNQHRGQSLLLVTHAGVIRHLMASALGVSGVAGFYTQLSLAYAAIVKITVYTTAQGTHFPQLHWG</sequence>
<reference evidence="2 3" key="1">
    <citation type="submission" date="2007-08" db="EMBL/GenBank/DDBJ databases">
        <title>Complete sequence of Shewanella sediminis HAW-EB3.</title>
        <authorList>
            <consortium name="US DOE Joint Genome Institute"/>
            <person name="Copeland A."/>
            <person name="Lucas S."/>
            <person name="Lapidus A."/>
            <person name="Barry K."/>
            <person name="Glavina del Rio T."/>
            <person name="Dalin E."/>
            <person name="Tice H."/>
            <person name="Pitluck S."/>
            <person name="Chertkov O."/>
            <person name="Brettin T."/>
            <person name="Bruce D."/>
            <person name="Detter J.C."/>
            <person name="Han C."/>
            <person name="Schmutz J."/>
            <person name="Larimer F."/>
            <person name="Land M."/>
            <person name="Hauser L."/>
            <person name="Kyrpides N."/>
            <person name="Kim E."/>
            <person name="Zhao J.-S."/>
            <person name="Richardson P."/>
        </authorList>
    </citation>
    <scope>NUCLEOTIDE SEQUENCE [LARGE SCALE GENOMIC DNA]</scope>
    <source>
        <strain evidence="2 3">HAW-EB3</strain>
    </source>
</reference>
<protein>
    <submittedName>
        <fullName evidence="2">Phosphoglycerate mutase</fullName>
    </submittedName>
</protein>
<dbReference type="SUPFAM" id="SSF53254">
    <property type="entry name" value="Phosphoglycerate mutase-like"/>
    <property type="match status" value="1"/>
</dbReference>
<dbReference type="GO" id="GO:0005737">
    <property type="term" value="C:cytoplasm"/>
    <property type="evidence" value="ECO:0007669"/>
    <property type="project" value="TreeGrafter"/>
</dbReference>